<dbReference type="EMBL" id="CAIX01000165">
    <property type="protein sequence ID" value="CCI47328.1"/>
    <property type="molecule type" value="Genomic_DNA"/>
</dbReference>
<gene>
    <name evidence="1" type="ORF">BN9_083350</name>
</gene>
<accession>A0A024GKN3</accession>
<evidence type="ECO:0000313" key="1">
    <source>
        <dbReference type="EMBL" id="CCI47328.1"/>
    </source>
</evidence>
<comment type="caution">
    <text evidence="1">The sequence shown here is derived from an EMBL/GenBank/DDBJ whole genome shotgun (WGS) entry which is preliminary data.</text>
</comment>
<evidence type="ECO:0000313" key="2">
    <source>
        <dbReference type="Proteomes" id="UP000053237"/>
    </source>
</evidence>
<dbReference type="AlphaFoldDB" id="A0A024GKN3"/>
<reference evidence="1 2" key="1">
    <citation type="submission" date="2012-05" db="EMBL/GenBank/DDBJ databases">
        <title>Recombination and specialization in a pathogen metapopulation.</title>
        <authorList>
            <person name="Gardiner A."/>
            <person name="Kemen E."/>
            <person name="Schultz-Larsen T."/>
            <person name="MacLean D."/>
            <person name="Van Oosterhout C."/>
            <person name="Jones J.D.G."/>
        </authorList>
    </citation>
    <scope>NUCLEOTIDE SEQUENCE [LARGE SCALE GENOMIC DNA]</scope>
    <source>
        <strain evidence="1 2">Ac Nc2</strain>
    </source>
</reference>
<proteinExistence type="predicted"/>
<dbReference type="InParanoid" id="A0A024GKN3"/>
<name>A0A024GKN3_9STRA</name>
<protein>
    <submittedName>
        <fullName evidence="1">Uncharacterized protein</fullName>
    </submittedName>
</protein>
<organism evidence="1 2">
    <name type="scientific">Albugo candida</name>
    <dbReference type="NCBI Taxonomy" id="65357"/>
    <lineage>
        <taxon>Eukaryota</taxon>
        <taxon>Sar</taxon>
        <taxon>Stramenopiles</taxon>
        <taxon>Oomycota</taxon>
        <taxon>Peronosporomycetes</taxon>
        <taxon>Albuginales</taxon>
        <taxon>Albuginaceae</taxon>
        <taxon>Albugo</taxon>
    </lineage>
</organism>
<dbReference type="Proteomes" id="UP000053237">
    <property type="component" value="Unassembled WGS sequence"/>
</dbReference>
<sequence>MSTITYPSRNTIHKTFAGILTKSKSGTKIWRKHQSQVEVLENECKRLQSNCLYMISWYRSIPLHYMRHKRVSSYVEDIYALKILTASTLRRREVKSLSKDGFVSLLSDTFRRPKLSWTGYRIILSRFVWQLNSADG</sequence>
<keyword evidence="2" id="KW-1185">Reference proteome</keyword>